<evidence type="ECO:0000256" key="2">
    <source>
        <dbReference type="SAM" id="Phobius"/>
    </source>
</evidence>
<keyword evidence="2" id="KW-0472">Membrane</keyword>
<comment type="similarity">
    <text evidence="1">Belongs to the EamA transporter family.</text>
</comment>
<dbReference type="Pfam" id="PF00892">
    <property type="entry name" value="EamA"/>
    <property type="match status" value="2"/>
</dbReference>
<evidence type="ECO:0000256" key="1">
    <source>
        <dbReference type="ARBA" id="ARBA00007362"/>
    </source>
</evidence>
<name>A0ABS2FIF5_9CLOT</name>
<feature type="transmembrane region" description="Helical" evidence="2">
    <location>
        <begin position="148"/>
        <end position="168"/>
    </location>
</feature>
<keyword evidence="2" id="KW-1133">Transmembrane helix</keyword>
<dbReference type="InterPro" id="IPR000620">
    <property type="entry name" value="EamA_dom"/>
</dbReference>
<keyword evidence="5" id="KW-1185">Reference proteome</keyword>
<evidence type="ECO:0000313" key="5">
    <source>
        <dbReference type="Proteomes" id="UP000767334"/>
    </source>
</evidence>
<dbReference type="RefSeq" id="WP_204572371.1">
    <property type="nucleotide sequence ID" value="NZ_JACJLL010000062.1"/>
</dbReference>
<evidence type="ECO:0000313" key="4">
    <source>
        <dbReference type="EMBL" id="MBM6819787.1"/>
    </source>
</evidence>
<feature type="transmembrane region" description="Helical" evidence="2">
    <location>
        <begin position="117"/>
        <end position="136"/>
    </location>
</feature>
<feature type="transmembrane region" description="Helical" evidence="2">
    <location>
        <begin position="240"/>
        <end position="262"/>
    </location>
</feature>
<sequence length="288" mass="31327">MWILYALGSAFFAGVTSILAKVGVKDVDSHVATAIRTIIVLIFSWIMVFIIGSQSTILNIDGKTFLFLILSGLSTGASWLCYFKALQLGDVNKVVPIDKSSTILTMILAFIFLNEKITINMVIGMMGIAIGTYLMIQKKEGVEKVVKGKAWLIYALLSALFASLTSILGKVGIENVESNLGTAIRTIVVLIMAWIIVFATKKQGDIKKVDKNSLIFLILSGIATGASWLCYYKALQDGLASIVVPIDKLSILVTVLFAYIFLKEKLSKKSLLGLILIVVGTLLLLIKV</sequence>
<dbReference type="SUPFAM" id="SSF103481">
    <property type="entry name" value="Multidrug resistance efflux transporter EmrE"/>
    <property type="match status" value="2"/>
</dbReference>
<organism evidence="4 5">
    <name type="scientific">Clostridium saudiense</name>
    <dbReference type="NCBI Taxonomy" id="1414720"/>
    <lineage>
        <taxon>Bacteria</taxon>
        <taxon>Bacillati</taxon>
        <taxon>Bacillota</taxon>
        <taxon>Clostridia</taxon>
        <taxon>Eubacteriales</taxon>
        <taxon>Clostridiaceae</taxon>
        <taxon>Clostridium</taxon>
    </lineage>
</organism>
<dbReference type="Proteomes" id="UP000767334">
    <property type="component" value="Unassembled WGS sequence"/>
</dbReference>
<evidence type="ECO:0000259" key="3">
    <source>
        <dbReference type="Pfam" id="PF00892"/>
    </source>
</evidence>
<protein>
    <submittedName>
        <fullName evidence="4">EamA family transporter</fullName>
    </submittedName>
</protein>
<feature type="transmembrane region" description="Helical" evidence="2">
    <location>
        <begin position="64"/>
        <end position="85"/>
    </location>
</feature>
<dbReference type="PANTHER" id="PTHR22911:SF137">
    <property type="entry name" value="SOLUTE CARRIER FAMILY 35 MEMBER G2-RELATED"/>
    <property type="match status" value="1"/>
</dbReference>
<gene>
    <name evidence="4" type="ORF">H6A19_10635</name>
</gene>
<comment type="caution">
    <text evidence="4">The sequence shown here is derived from an EMBL/GenBank/DDBJ whole genome shotgun (WGS) entry which is preliminary data.</text>
</comment>
<feature type="transmembrane region" description="Helical" evidence="2">
    <location>
        <begin position="212"/>
        <end position="234"/>
    </location>
</feature>
<reference evidence="4 5" key="1">
    <citation type="journal article" date="2021" name="Sci. Rep.">
        <title>The distribution of antibiotic resistance genes in chicken gut microbiota commensals.</title>
        <authorList>
            <person name="Juricova H."/>
            <person name="Matiasovicova J."/>
            <person name="Kubasova T."/>
            <person name="Cejkova D."/>
            <person name="Rychlik I."/>
        </authorList>
    </citation>
    <scope>NUCLEOTIDE SEQUENCE [LARGE SCALE GENOMIC DNA]</scope>
    <source>
        <strain evidence="4 5">An435</strain>
    </source>
</reference>
<accession>A0ABS2FIF5</accession>
<dbReference type="PANTHER" id="PTHR22911">
    <property type="entry name" value="ACYL-MALONYL CONDENSING ENZYME-RELATED"/>
    <property type="match status" value="1"/>
</dbReference>
<keyword evidence="2" id="KW-0812">Transmembrane</keyword>
<feature type="domain" description="EamA" evidence="3">
    <location>
        <begin position="1"/>
        <end position="136"/>
    </location>
</feature>
<feature type="transmembrane region" description="Helical" evidence="2">
    <location>
        <begin position="180"/>
        <end position="200"/>
    </location>
</feature>
<dbReference type="InterPro" id="IPR037185">
    <property type="entry name" value="EmrE-like"/>
</dbReference>
<proteinExistence type="inferred from homology"/>
<feature type="transmembrane region" description="Helical" evidence="2">
    <location>
        <begin position="30"/>
        <end position="52"/>
    </location>
</feature>
<feature type="domain" description="EamA" evidence="3">
    <location>
        <begin position="150"/>
        <end position="285"/>
    </location>
</feature>
<feature type="transmembrane region" description="Helical" evidence="2">
    <location>
        <begin position="269"/>
        <end position="286"/>
    </location>
</feature>
<dbReference type="EMBL" id="JACJLL010000062">
    <property type="protein sequence ID" value="MBM6819787.1"/>
    <property type="molecule type" value="Genomic_DNA"/>
</dbReference>
<dbReference type="Gene3D" id="1.10.3730.20">
    <property type="match status" value="2"/>
</dbReference>